<dbReference type="EMBL" id="LXQA010231278">
    <property type="protein sequence ID" value="MCI36178.1"/>
    <property type="molecule type" value="Genomic_DNA"/>
</dbReference>
<evidence type="ECO:0000313" key="2">
    <source>
        <dbReference type="EMBL" id="MCI36178.1"/>
    </source>
</evidence>
<accession>A0A392RHU8</accession>
<keyword evidence="3" id="KW-1185">Reference proteome</keyword>
<name>A0A392RHU8_9FABA</name>
<dbReference type="Proteomes" id="UP000265520">
    <property type="component" value="Unassembled WGS sequence"/>
</dbReference>
<protein>
    <submittedName>
        <fullName evidence="2">Uncharacterized protein</fullName>
    </submittedName>
</protein>
<feature type="non-terminal residue" evidence="2">
    <location>
        <position position="1"/>
    </location>
</feature>
<evidence type="ECO:0000313" key="3">
    <source>
        <dbReference type="Proteomes" id="UP000265520"/>
    </source>
</evidence>
<proteinExistence type="predicted"/>
<dbReference type="AlphaFoldDB" id="A0A392RHU8"/>
<organism evidence="2 3">
    <name type="scientific">Trifolium medium</name>
    <dbReference type="NCBI Taxonomy" id="97028"/>
    <lineage>
        <taxon>Eukaryota</taxon>
        <taxon>Viridiplantae</taxon>
        <taxon>Streptophyta</taxon>
        <taxon>Embryophyta</taxon>
        <taxon>Tracheophyta</taxon>
        <taxon>Spermatophyta</taxon>
        <taxon>Magnoliopsida</taxon>
        <taxon>eudicotyledons</taxon>
        <taxon>Gunneridae</taxon>
        <taxon>Pentapetalae</taxon>
        <taxon>rosids</taxon>
        <taxon>fabids</taxon>
        <taxon>Fabales</taxon>
        <taxon>Fabaceae</taxon>
        <taxon>Papilionoideae</taxon>
        <taxon>50 kb inversion clade</taxon>
        <taxon>NPAAA clade</taxon>
        <taxon>Hologalegina</taxon>
        <taxon>IRL clade</taxon>
        <taxon>Trifolieae</taxon>
        <taxon>Trifolium</taxon>
    </lineage>
</organism>
<reference evidence="2 3" key="1">
    <citation type="journal article" date="2018" name="Front. Plant Sci.">
        <title>Red Clover (Trifolium pratense) and Zigzag Clover (T. medium) - A Picture of Genomic Similarities and Differences.</title>
        <authorList>
            <person name="Dluhosova J."/>
            <person name="Istvanek J."/>
            <person name="Nedelnik J."/>
            <person name="Repkova J."/>
        </authorList>
    </citation>
    <scope>NUCLEOTIDE SEQUENCE [LARGE SCALE GENOMIC DNA]</scope>
    <source>
        <strain evidence="3">cv. 10/8</strain>
        <tissue evidence="2">Leaf</tissue>
    </source>
</reference>
<feature type="compositionally biased region" description="Polar residues" evidence="1">
    <location>
        <begin position="19"/>
        <end position="33"/>
    </location>
</feature>
<feature type="compositionally biased region" description="Basic and acidic residues" evidence="1">
    <location>
        <begin position="38"/>
        <end position="51"/>
    </location>
</feature>
<evidence type="ECO:0000256" key="1">
    <source>
        <dbReference type="SAM" id="MobiDB-lite"/>
    </source>
</evidence>
<feature type="region of interest" description="Disordered" evidence="1">
    <location>
        <begin position="1"/>
        <end position="51"/>
    </location>
</feature>
<sequence length="51" mass="5362">GVKLRVQGSPGLTEESKSLSEASNSLTVSSPLAANNDFDDRSEKVVADNKL</sequence>
<comment type="caution">
    <text evidence="2">The sequence shown here is derived from an EMBL/GenBank/DDBJ whole genome shotgun (WGS) entry which is preliminary data.</text>
</comment>